<keyword evidence="2" id="KW-1185">Reference proteome</keyword>
<proteinExistence type="predicted"/>
<evidence type="ECO:0000313" key="1">
    <source>
        <dbReference type="EMBL" id="KAF2174449.1"/>
    </source>
</evidence>
<dbReference type="AlphaFoldDB" id="A0A6A6D8C3"/>
<name>A0A6A6D8C3_9PEZI</name>
<protein>
    <submittedName>
        <fullName evidence="1">Uncharacterized protein</fullName>
    </submittedName>
</protein>
<dbReference type="EMBL" id="ML994920">
    <property type="protein sequence ID" value="KAF2174449.1"/>
    <property type="molecule type" value="Genomic_DNA"/>
</dbReference>
<gene>
    <name evidence="1" type="ORF">K469DRAFT_689743</name>
</gene>
<reference evidence="1" key="1">
    <citation type="journal article" date="2020" name="Stud. Mycol.">
        <title>101 Dothideomycetes genomes: a test case for predicting lifestyles and emergence of pathogens.</title>
        <authorList>
            <person name="Haridas S."/>
            <person name="Albert R."/>
            <person name="Binder M."/>
            <person name="Bloem J."/>
            <person name="Labutti K."/>
            <person name="Salamov A."/>
            <person name="Andreopoulos B."/>
            <person name="Baker S."/>
            <person name="Barry K."/>
            <person name="Bills G."/>
            <person name="Bluhm B."/>
            <person name="Cannon C."/>
            <person name="Castanera R."/>
            <person name="Culley D."/>
            <person name="Daum C."/>
            <person name="Ezra D."/>
            <person name="Gonzalez J."/>
            <person name="Henrissat B."/>
            <person name="Kuo A."/>
            <person name="Liang C."/>
            <person name="Lipzen A."/>
            <person name="Lutzoni F."/>
            <person name="Magnuson J."/>
            <person name="Mondo S."/>
            <person name="Nolan M."/>
            <person name="Ohm R."/>
            <person name="Pangilinan J."/>
            <person name="Park H.-J."/>
            <person name="Ramirez L."/>
            <person name="Alfaro M."/>
            <person name="Sun H."/>
            <person name="Tritt A."/>
            <person name="Yoshinaga Y."/>
            <person name="Zwiers L.-H."/>
            <person name="Turgeon B."/>
            <person name="Goodwin S."/>
            <person name="Spatafora J."/>
            <person name="Crous P."/>
            <person name="Grigoriev I."/>
        </authorList>
    </citation>
    <scope>NUCLEOTIDE SEQUENCE</scope>
    <source>
        <strain evidence="1">CBS 207.26</strain>
    </source>
</reference>
<organism evidence="1 2">
    <name type="scientific">Zopfia rhizophila CBS 207.26</name>
    <dbReference type="NCBI Taxonomy" id="1314779"/>
    <lineage>
        <taxon>Eukaryota</taxon>
        <taxon>Fungi</taxon>
        <taxon>Dikarya</taxon>
        <taxon>Ascomycota</taxon>
        <taxon>Pezizomycotina</taxon>
        <taxon>Dothideomycetes</taxon>
        <taxon>Dothideomycetes incertae sedis</taxon>
        <taxon>Zopfiaceae</taxon>
        <taxon>Zopfia</taxon>
    </lineage>
</organism>
<dbReference type="Proteomes" id="UP000800200">
    <property type="component" value="Unassembled WGS sequence"/>
</dbReference>
<sequence>MLTQVVVKALTQLHFPGPILRSRVPKIHTLDDVTIDNDGPCAILSVPLHREGATADAECLLPDWLDGATRSTSNFKPKTAQKGTKVLSQRHGPTFQSFSLKVKHNQPCLWSKRHADVILFTFFRHLASNGYGAGHAAHNTWPDHQCEATVLALPHCGIRYWTAVG</sequence>
<evidence type="ECO:0000313" key="2">
    <source>
        <dbReference type="Proteomes" id="UP000800200"/>
    </source>
</evidence>
<accession>A0A6A6D8C3</accession>